<keyword evidence="7" id="KW-1185">Reference proteome</keyword>
<evidence type="ECO:0000256" key="5">
    <source>
        <dbReference type="SAM" id="MobiDB-lite"/>
    </source>
</evidence>
<dbReference type="InterPro" id="IPR019775">
    <property type="entry name" value="WD40_repeat_CS"/>
</dbReference>
<dbReference type="PROSITE" id="PS50082">
    <property type="entry name" value="WD_REPEATS_2"/>
    <property type="match status" value="1"/>
</dbReference>
<dbReference type="InterPro" id="IPR036322">
    <property type="entry name" value="WD40_repeat_dom_sf"/>
</dbReference>
<sequence length="308" mass="34068">MEALHKEMPFDLAFHPSSPLVATSLITGELYLFRYAAESQPERLFAAKAHKESCRAVRFVESGNGSADCSILASDVETGKPIARLEDAHENGINRLVCLTETTVASGDDEGCIKVWDTRERSCCNTFHCHEDYISDMTYVSDSNQILATSGDGTLSVSNLRRNKVKTQSEFSEDELLSVVVMKLDEETLISGASDGVIRLVGILPNRIIQPLAEHSEYPIEALAFSNDRNYLGSISHDKMLKLWDLQDLLNRQQLVQDDKLGEQDSDDSDDDGMDVDMDPNSSKGSRSTKTSKGQSSDRPTSDFFADL</sequence>
<feature type="compositionally biased region" description="Low complexity" evidence="5">
    <location>
        <begin position="282"/>
        <end position="297"/>
    </location>
</feature>
<dbReference type="InterPro" id="IPR015943">
    <property type="entry name" value="WD40/YVTN_repeat-like_dom_sf"/>
</dbReference>
<evidence type="ECO:0000256" key="2">
    <source>
        <dbReference type="ARBA" id="ARBA00022574"/>
    </source>
</evidence>
<dbReference type="Gramene" id="OPUNC07G23640.1">
    <property type="protein sequence ID" value="OPUNC07G23640.1"/>
    <property type="gene ID" value="OPUNC07G23640"/>
</dbReference>
<reference evidence="6" key="1">
    <citation type="submission" date="2015-04" db="UniProtKB">
        <authorList>
            <consortium name="EnsemblPlants"/>
        </authorList>
    </citation>
    <scope>IDENTIFICATION</scope>
</reference>
<feature type="repeat" description="WD" evidence="4">
    <location>
        <begin position="213"/>
        <end position="247"/>
    </location>
</feature>
<keyword evidence="2 4" id="KW-0853">WD repeat</keyword>
<dbReference type="PROSITE" id="PS00678">
    <property type="entry name" value="WD_REPEATS_1"/>
    <property type="match status" value="1"/>
</dbReference>
<evidence type="ECO:0000313" key="7">
    <source>
        <dbReference type="Proteomes" id="UP000026962"/>
    </source>
</evidence>
<keyword evidence="3" id="KW-0677">Repeat</keyword>
<organism evidence="6">
    <name type="scientific">Oryza punctata</name>
    <name type="common">Red rice</name>
    <dbReference type="NCBI Taxonomy" id="4537"/>
    <lineage>
        <taxon>Eukaryota</taxon>
        <taxon>Viridiplantae</taxon>
        <taxon>Streptophyta</taxon>
        <taxon>Embryophyta</taxon>
        <taxon>Tracheophyta</taxon>
        <taxon>Spermatophyta</taxon>
        <taxon>Magnoliopsida</taxon>
        <taxon>Liliopsida</taxon>
        <taxon>Poales</taxon>
        <taxon>Poaceae</taxon>
        <taxon>BOP clade</taxon>
        <taxon>Oryzoideae</taxon>
        <taxon>Oryzeae</taxon>
        <taxon>Oryzinae</taxon>
        <taxon>Oryza</taxon>
    </lineage>
</organism>
<feature type="compositionally biased region" description="Acidic residues" evidence="5">
    <location>
        <begin position="264"/>
        <end position="278"/>
    </location>
</feature>
<evidence type="ECO:0000313" key="6">
    <source>
        <dbReference type="EnsemblPlants" id="OPUNC07G23640.1"/>
    </source>
</evidence>
<evidence type="ECO:0000256" key="4">
    <source>
        <dbReference type="PROSITE-ProRule" id="PRU00221"/>
    </source>
</evidence>
<proteinExistence type="inferred from homology"/>
<feature type="region of interest" description="Disordered" evidence="5">
    <location>
        <begin position="257"/>
        <end position="308"/>
    </location>
</feature>
<dbReference type="PANTHER" id="PTHR44019">
    <property type="entry name" value="WD REPEAT-CONTAINING PROTEIN 55"/>
    <property type="match status" value="1"/>
</dbReference>
<dbReference type="STRING" id="4537.A0A0E0LPC4"/>
<dbReference type="EnsemblPlants" id="OPUNC07G23640.1">
    <property type="protein sequence ID" value="OPUNC07G23640.1"/>
    <property type="gene ID" value="OPUNC07G23640"/>
</dbReference>
<evidence type="ECO:0000256" key="1">
    <source>
        <dbReference type="ARBA" id="ARBA00007625"/>
    </source>
</evidence>
<accession>A0A0E0LPC4</accession>
<protein>
    <submittedName>
        <fullName evidence="6">Uncharacterized protein</fullName>
    </submittedName>
</protein>
<dbReference type="InterPro" id="IPR050505">
    <property type="entry name" value="WDR55/POC1"/>
</dbReference>
<dbReference type="SMART" id="SM00320">
    <property type="entry name" value="WD40"/>
    <property type="match status" value="5"/>
</dbReference>
<dbReference type="Proteomes" id="UP000026962">
    <property type="component" value="Chromosome 7"/>
</dbReference>
<dbReference type="Gene3D" id="2.130.10.10">
    <property type="entry name" value="YVTN repeat-like/Quinoprotein amine dehydrogenase"/>
    <property type="match status" value="2"/>
</dbReference>
<name>A0A0E0LPC4_ORYPU</name>
<dbReference type="FunFam" id="2.130.10.10:FF:001267">
    <property type="entry name" value="Os07g0660700 protein"/>
    <property type="match status" value="1"/>
</dbReference>
<dbReference type="eggNOG" id="KOG2444">
    <property type="taxonomic scope" value="Eukaryota"/>
</dbReference>
<dbReference type="InterPro" id="IPR001680">
    <property type="entry name" value="WD40_rpt"/>
</dbReference>
<dbReference type="HOGENOM" id="CLU_035848_2_0_1"/>
<reference evidence="6" key="2">
    <citation type="submission" date="2018-05" db="EMBL/GenBank/DDBJ databases">
        <title>OpunRS2 (Oryza punctata Reference Sequence Version 2).</title>
        <authorList>
            <person name="Zhang J."/>
            <person name="Kudrna D."/>
            <person name="Lee S."/>
            <person name="Talag J."/>
            <person name="Welchert J."/>
            <person name="Wing R.A."/>
        </authorList>
    </citation>
    <scope>NUCLEOTIDE SEQUENCE [LARGE SCALE GENOMIC DNA]</scope>
</reference>
<dbReference type="PANTHER" id="PTHR44019:SF20">
    <property type="entry name" value="WD REPEAT-CONTAINING PROTEIN 55"/>
    <property type="match status" value="1"/>
</dbReference>
<evidence type="ECO:0000256" key="3">
    <source>
        <dbReference type="ARBA" id="ARBA00022737"/>
    </source>
</evidence>
<dbReference type="Pfam" id="PF00400">
    <property type="entry name" value="WD40"/>
    <property type="match status" value="3"/>
</dbReference>
<comment type="similarity">
    <text evidence="1">Belongs to the WD repeat WDR55 family.</text>
</comment>
<dbReference type="SUPFAM" id="SSF50978">
    <property type="entry name" value="WD40 repeat-like"/>
    <property type="match status" value="1"/>
</dbReference>
<dbReference type="AlphaFoldDB" id="A0A0E0LPC4"/>
<dbReference type="OMA" id="GIIKHWD"/>